<dbReference type="AlphaFoldDB" id="D3B483"/>
<sequence>MKLNLHLQTRKKKFIDIQYDDQTLVKKMVDSLLEDNFVPMINNVKLFSKDLVVLIHDDTVISGDSDNTLKQSNIVDGEHIYLLERSAYFEAGTMKLFIKPVVDGNHFTLDNISSSQTMYSVAKLRQSSDSSHQINKCALFSVLTEFGGLSDVNIPKEDLKMITPNIRSFSCHTGSRAYEYMVENGMDSLKYLKYQPIQFIANAIVLNYLGSLAKVKNLKVMELYSSCSVDSFNRIETLLQVQQKLQSLQDFQQTKY</sequence>
<dbReference type="Proteomes" id="UP000001396">
    <property type="component" value="Unassembled WGS sequence"/>
</dbReference>
<comment type="caution">
    <text evidence="1">The sequence shown here is derived from an EMBL/GenBank/DDBJ whole genome shotgun (WGS) entry which is preliminary data.</text>
</comment>
<name>D3B483_HETP5</name>
<gene>
    <name evidence="1" type="ORF">PPL_03204</name>
</gene>
<dbReference type="RefSeq" id="XP_020436248.1">
    <property type="nucleotide sequence ID" value="XM_020574176.1"/>
</dbReference>
<dbReference type="InParanoid" id="D3B483"/>
<reference evidence="1 2" key="1">
    <citation type="journal article" date="2011" name="Genome Res.">
        <title>Phylogeny-wide analysis of social amoeba genomes highlights ancient origins for complex intercellular communication.</title>
        <authorList>
            <person name="Heidel A.J."/>
            <person name="Lawal H.M."/>
            <person name="Felder M."/>
            <person name="Schilde C."/>
            <person name="Helps N.R."/>
            <person name="Tunggal B."/>
            <person name="Rivero F."/>
            <person name="John U."/>
            <person name="Schleicher M."/>
            <person name="Eichinger L."/>
            <person name="Platzer M."/>
            <person name="Noegel A.A."/>
            <person name="Schaap P."/>
            <person name="Gloeckner G."/>
        </authorList>
    </citation>
    <scope>NUCLEOTIDE SEQUENCE [LARGE SCALE GENOMIC DNA]</scope>
    <source>
        <strain evidence="2">ATCC 26659 / Pp 5 / PN500</strain>
    </source>
</reference>
<proteinExistence type="predicted"/>
<organism evidence="1 2">
    <name type="scientific">Heterostelium pallidum (strain ATCC 26659 / Pp 5 / PN500)</name>
    <name type="common">Cellular slime mold</name>
    <name type="synonym">Polysphondylium pallidum</name>
    <dbReference type="NCBI Taxonomy" id="670386"/>
    <lineage>
        <taxon>Eukaryota</taxon>
        <taxon>Amoebozoa</taxon>
        <taxon>Evosea</taxon>
        <taxon>Eumycetozoa</taxon>
        <taxon>Dictyostelia</taxon>
        <taxon>Acytosteliales</taxon>
        <taxon>Acytosteliaceae</taxon>
        <taxon>Heterostelium</taxon>
    </lineage>
</organism>
<keyword evidence="2" id="KW-1185">Reference proteome</keyword>
<dbReference type="EMBL" id="ADBJ01000010">
    <property type="protein sequence ID" value="EFA84131.1"/>
    <property type="molecule type" value="Genomic_DNA"/>
</dbReference>
<dbReference type="GeneID" id="31358727"/>
<protein>
    <submittedName>
        <fullName evidence="1">Uncharacterized protein</fullName>
    </submittedName>
</protein>
<accession>D3B483</accession>
<evidence type="ECO:0000313" key="1">
    <source>
        <dbReference type="EMBL" id="EFA84131.1"/>
    </source>
</evidence>
<evidence type="ECO:0000313" key="2">
    <source>
        <dbReference type="Proteomes" id="UP000001396"/>
    </source>
</evidence>